<reference evidence="2" key="1">
    <citation type="journal article" date="2012" name="Nature">
        <title>The oyster genome reveals stress adaptation and complexity of shell formation.</title>
        <authorList>
            <person name="Zhang G."/>
            <person name="Fang X."/>
            <person name="Guo X."/>
            <person name="Li L."/>
            <person name="Luo R."/>
            <person name="Xu F."/>
            <person name="Yang P."/>
            <person name="Zhang L."/>
            <person name="Wang X."/>
            <person name="Qi H."/>
            <person name="Xiong Z."/>
            <person name="Que H."/>
            <person name="Xie Y."/>
            <person name="Holland P.W."/>
            <person name="Paps J."/>
            <person name="Zhu Y."/>
            <person name="Wu F."/>
            <person name="Chen Y."/>
            <person name="Wang J."/>
            <person name="Peng C."/>
            <person name="Meng J."/>
            <person name="Yang L."/>
            <person name="Liu J."/>
            <person name="Wen B."/>
            <person name="Zhang N."/>
            <person name="Huang Z."/>
            <person name="Zhu Q."/>
            <person name="Feng Y."/>
            <person name="Mount A."/>
            <person name="Hedgecock D."/>
            <person name="Xu Z."/>
            <person name="Liu Y."/>
            <person name="Domazet-Loso T."/>
            <person name="Du Y."/>
            <person name="Sun X."/>
            <person name="Zhang S."/>
            <person name="Liu B."/>
            <person name="Cheng P."/>
            <person name="Jiang X."/>
            <person name="Li J."/>
            <person name="Fan D."/>
            <person name="Wang W."/>
            <person name="Fu W."/>
            <person name="Wang T."/>
            <person name="Wang B."/>
            <person name="Zhang J."/>
            <person name="Peng Z."/>
            <person name="Li Y."/>
            <person name="Li N."/>
            <person name="Wang J."/>
            <person name="Chen M."/>
            <person name="He Y."/>
            <person name="Tan F."/>
            <person name="Song X."/>
            <person name="Zheng Q."/>
            <person name="Huang R."/>
            <person name="Yang H."/>
            <person name="Du X."/>
            <person name="Chen L."/>
            <person name="Yang M."/>
            <person name="Gaffney P.M."/>
            <person name="Wang S."/>
            <person name="Luo L."/>
            <person name="She Z."/>
            <person name="Ming Y."/>
            <person name="Huang W."/>
            <person name="Zhang S."/>
            <person name="Huang B."/>
            <person name="Zhang Y."/>
            <person name="Qu T."/>
            <person name="Ni P."/>
            <person name="Miao G."/>
            <person name="Wang J."/>
            <person name="Wang Q."/>
            <person name="Steinberg C.E."/>
            <person name="Wang H."/>
            <person name="Li N."/>
            <person name="Qian L."/>
            <person name="Zhang G."/>
            <person name="Li Y."/>
            <person name="Yang H."/>
            <person name="Liu X."/>
            <person name="Wang J."/>
            <person name="Yin Y."/>
            <person name="Wang J."/>
        </authorList>
    </citation>
    <scope>NUCLEOTIDE SEQUENCE [LARGE SCALE GENOMIC DNA]</scope>
    <source>
        <strain evidence="2">05x7-T-G4-1.051#20</strain>
    </source>
</reference>
<accession>K1PY47</accession>
<feature type="region of interest" description="Disordered" evidence="1">
    <location>
        <begin position="770"/>
        <end position="806"/>
    </location>
</feature>
<evidence type="ECO:0000313" key="2">
    <source>
        <dbReference type="EMBL" id="EKC21445.1"/>
    </source>
</evidence>
<evidence type="ECO:0000256" key="1">
    <source>
        <dbReference type="SAM" id="MobiDB-lite"/>
    </source>
</evidence>
<dbReference type="InParanoid" id="K1PY47"/>
<feature type="compositionally biased region" description="Basic and acidic residues" evidence="1">
    <location>
        <begin position="770"/>
        <end position="781"/>
    </location>
</feature>
<feature type="compositionally biased region" description="Basic residues" evidence="1">
    <location>
        <begin position="1338"/>
        <end position="1353"/>
    </location>
</feature>
<feature type="compositionally biased region" description="Basic and acidic residues" evidence="1">
    <location>
        <begin position="1044"/>
        <end position="1060"/>
    </location>
</feature>
<feature type="region of interest" description="Disordered" evidence="1">
    <location>
        <begin position="1327"/>
        <end position="1353"/>
    </location>
</feature>
<sequence>MSKGTTVNTPARKGFIVNSTLNAETPAKPLANRATDSQEVVVSGLEIGHKFQVSSRELPPGFSASDYRSLTSADTVHPHANGCLHNSFLGLFEMLHILQGNSHPKCYSRIPCGVKNNVFFIIRSSEIVPNGHICQRWTIADDCGAWGRNAGVSKTSFIKSDSGRLEVVYLKDGKYGCRREIKGKLEIFALEPQPDPSQVIKLCRFNAQLKSDQSYKKRVSWIESKTTERISVVEYLGKYPTIVGHGKREIDIVWTSSTKLQEVSDRLEGKRKRATLSEKSKQQCGLGKKKGSVKKTIKAQVDNQVLSNQFTGETDISSLDLSACTALTEIANETVGQLAHALANGILKGSFLNFNDLLPLLKTYDFSKCHQIIPSGIKNNVYFVVQNSSSIWKRSQKERSFFPDDCGTWNGSGAASPTTYFIKTETCEYKSALLKNDQYCYRRIVDGKTSYSVIEPQPDPSDVLKLCRYYTSLKVDPSYKKRVSWVDDGGIESIAVVEYLGIFPGIPVLKTTTTEKPRQAKRKMPKQNNLTERYSASESQIGEENDHTRSKLVKRNSPQKVTESGTKSLPVWTLTDVEGSTEFAASLLSSINDDVPVNESKRAKDNGRLKKSFLKLEDLMNILESCPYLESHPTIPLGIKDNVYFVVQNFVSIRKRSYNERGSFPDDCGSWNGSNAGSPHTYIFKTDSGEYKSVRVKKGQFMFKRIVGGRTELLPLDPQPDPSQVAKLCRYYTTLKADSSYRKRVSWIETESAKEECIAVVEYLGKYPREPTRGKHEDKPTKMGKKLTSQAAEGIEPPKSRKMCGESVSKKSSELISNSMPVWTLEDCHMFTQKKSDVSVNESTFPVNETVCAEASGVLQNSFLSLEVLIETLQNLSHSAVYTSIPLGSKNNVYFLVQESAKISKKYRQVPFVDDCGAWDVSSAGCTKTHLLRSETGGYKTLVLKNGVYVRRKETAGKIKYEELDPQPDPSQVLKLSRRYSCLKGVSSYKKRISWLGSGSTDLVYVVEYLGIFPGLPVDSSYEVTRAKKDEVNEDTSDVDFDEFNEHPDEGRIQDVEDRSKKKRRNNTEQPKLKHNIEAHILELEMSPAEVKTIVKKDKYTPFCIVLYSDDQIADIRNICCTRKSVLTVEKTFKFGDMFVTKKSKLVLSCDKELSLVTVLTNVFPEATQLQSAKNVSEGKTQSLCDDGDKKATGDQIIDLDEVIQAVDSILPDGVSVGCSSEINQRISSELVEMSWMSDKGRPLHQVLKQCVRWKSQPLESLTSTLSNLIRSQYKELRKALIGFGNYKLTETYKQFRISQSAWTSKSTEERDIHYHRFCLYFPRHQTQVSPKDGGKATIKRPLSKLGKRNAAK</sequence>
<feature type="compositionally biased region" description="Polar residues" evidence="1">
    <location>
        <begin position="556"/>
        <end position="565"/>
    </location>
</feature>
<feature type="compositionally biased region" description="Acidic residues" evidence="1">
    <location>
        <begin position="1032"/>
        <end position="1043"/>
    </location>
</feature>
<dbReference type="EMBL" id="JH816904">
    <property type="protein sequence ID" value="EKC21445.1"/>
    <property type="molecule type" value="Genomic_DNA"/>
</dbReference>
<proteinExistence type="predicted"/>
<protein>
    <submittedName>
        <fullName evidence="2">Uncharacterized protein</fullName>
    </submittedName>
</protein>
<gene>
    <name evidence="2" type="ORF">CGI_10003874</name>
</gene>
<feature type="compositionally biased region" description="Polar residues" evidence="1">
    <location>
        <begin position="526"/>
        <end position="542"/>
    </location>
</feature>
<dbReference type="HOGENOM" id="CLU_257545_0_0_1"/>
<organism evidence="2">
    <name type="scientific">Magallana gigas</name>
    <name type="common">Pacific oyster</name>
    <name type="synonym">Crassostrea gigas</name>
    <dbReference type="NCBI Taxonomy" id="29159"/>
    <lineage>
        <taxon>Eukaryota</taxon>
        <taxon>Metazoa</taxon>
        <taxon>Spiralia</taxon>
        <taxon>Lophotrochozoa</taxon>
        <taxon>Mollusca</taxon>
        <taxon>Bivalvia</taxon>
        <taxon>Autobranchia</taxon>
        <taxon>Pteriomorphia</taxon>
        <taxon>Ostreida</taxon>
        <taxon>Ostreoidea</taxon>
        <taxon>Ostreidae</taxon>
        <taxon>Magallana</taxon>
    </lineage>
</organism>
<feature type="region of interest" description="Disordered" evidence="1">
    <location>
        <begin position="513"/>
        <end position="565"/>
    </location>
</feature>
<feature type="region of interest" description="Disordered" evidence="1">
    <location>
        <begin position="1031"/>
        <end position="1072"/>
    </location>
</feature>
<name>K1PY47_MAGGI</name>